<feature type="transmembrane region" description="Helical" evidence="1">
    <location>
        <begin position="110"/>
        <end position="128"/>
    </location>
</feature>
<reference evidence="2 3" key="1">
    <citation type="submission" date="2020-10" db="EMBL/GenBank/DDBJ databases">
        <authorList>
            <person name="Castelo-Branco R."/>
            <person name="Eusebio N."/>
            <person name="Adriana R."/>
            <person name="Vieira A."/>
            <person name="Brugerolle De Fraissinette N."/>
            <person name="Rezende De Castro R."/>
            <person name="Schneider M.P."/>
            <person name="Vasconcelos V."/>
            <person name="Leao P.N."/>
        </authorList>
    </citation>
    <scope>NUCLEOTIDE SEQUENCE [LARGE SCALE GENOMIC DNA]</scope>
    <source>
        <strain evidence="2 3">LEGE 06123</strain>
    </source>
</reference>
<keyword evidence="1" id="KW-0812">Transmembrane</keyword>
<dbReference type="EMBL" id="JADEWN010000047">
    <property type="protein sequence ID" value="MBE9192125.1"/>
    <property type="molecule type" value="Genomic_DNA"/>
</dbReference>
<dbReference type="PANTHER" id="PTHR20992">
    <property type="entry name" value="AT15442P-RELATED"/>
    <property type="match status" value="1"/>
</dbReference>
<feature type="transmembrane region" description="Helical" evidence="1">
    <location>
        <begin position="231"/>
        <end position="257"/>
    </location>
</feature>
<feature type="transmembrane region" description="Helical" evidence="1">
    <location>
        <begin position="134"/>
        <end position="156"/>
    </location>
</feature>
<keyword evidence="1" id="KW-1133">Transmembrane helix</keyword>
<keyword evidence="1" id="KW-0472">Membrane</keyword>
<dbReference type="PANTHER" id="PTHR20992:SF9">
    <property type="entry name" value="AT15442P-RELATED"/>
    <property type="match status" value="1"/>
</dbReference>
<comment type="caution">
    <text evidence="2">The sequence shown here is derived from an EMBL/GenBank/DDBJ whole genome shotgun (WGS) entry which is preliminary data.</text>
</comment>
<accession>A0ABR9UVS5</accession>
<protein>
    <submittedName>
        <fullName evidence="2">DUF389 domain-containing protein</fullName>
    </submittedName>
</protein>
<name>A0ABR9UVS5_9CHRO</name>
<evidence type="ECO:0000313" key="3">
    <source>
        <dbReference type="Proteomes" id="UP000651156"/>
    </source>
</evidence>
<sequence length="428" mass="45492">MRQLLVQVPHGYGKEVLNIAQAYDATNTARVEAMGNDEPVELIVVHISNQKVEGFLGDLESLPNLQVTLIPRGVIAMQPPADEAPEQVTDVKARSPIEIFLAGLQSVGSWKAFLGYAAAAGVVVWIGLYTNTNYLLVAAMLIAPFAGPAMNVAIATSRGDAKLLKRTLLRYFVALVVTIVVAGTLSFILQQEVVTSTMSDTSKISAVAVLLPLVAGAAGAVNLVQSERSSLVSGAAVGMLVAASLAPPAGLIGMASAMGRWDLAINGVFVLLLQLVGINLSASLVFRSYGLTSKGARYQRGKKGLFPTVLAVTFVALLGLLFWQFSDSPELQRSSREQSANQAIQQVVEDNDLVELVEANVRFPTPNIPGQNTLLVVMYVQRRAGVTESAEIISDRLTQTVQAELQAQGFNVTPLVSVNVLSAPDTQN</sequence>
<dbReference type="Proteomes" id="UP000651156">
    <property type="component" value="Unassembled WGS sequence"/>
</dbReference>
<dbReference type="RefSeq" id="WP_193933571.1">
    <property type="nucleotide sequence ID" value="NZ_CAWPMZ010000081.1"/>
</dbReference>
<organism evidence="2 3">
    <name type="scientific">Gloeocapsopsis crepidinum LEGE 06123</name>
    <dbReference type="NCBI Taxonomy" id="588587"/>
    <lineage>
        <taxon>Bacteria</taxon>
        <taxon>Bacillati</taxon>
        <taxon>Cyanobacteriota</taxon>
        <taxon>Cyanophyceae</taxon>
        <taxon>Oscillatoriophycideae</taxon>
        <taxon>Chroococcales</taxon>
        <taxon>Chroococcaceae</taxon>
        <taxon>Gloeocapsopsis</taxon>
    </lineage>
</organism>
<gene>
    <name evidence="2" type="ORF">IQ230_17545</name>
</gene>
<feature type="transmembrane region" description="Helical" evidence="1">
    <location>
        <begin position="168"/>
        <end position="189"/>
    </location>
</feature>
<evidence type="ECO:0000256" key="1">
    <source>
        <dbReference type="SAM" id="Phobius"/>
    </source>
</evidence>
<dbReference type="InterPro" id="IPR005240">
    <property type="entry name" value="DUF389"/>
</dbReference>
<proteinExistence type="predicted"/>
<feature type="transmembrane region" description="Helical" evidence="1">
    <location>
        <begin position="305"/>
        <end position="325"/>
    </location>
</feature>
<dbReference type="Pfam" id="PF04087">
    <property type="entry name" value="DUF389"/>
    <property type="match status" value="1"/>
</dbReference>
<feature type="transmembrane region" description="Helical" evidence="1">
    <location>
        <begin position="263"/>
        <end position="285"/>
    </location>
</feature>
<feature type="transmembrane region" description="Helical" evidence="1">
    <location>
        <begin position="204"/>
        <end position="224"/>
    </location>
</feature>
<keyword evidence="3" id="KW-1185">Reference proteome</keyword>
<evidence type="ECO:0000313" key="2">
    <source>
        <dbReference type="EMBL" id="MBE9192125.1"/>
    </source>
</evidence>